<dbReference type="PROSITE" id="PS50103">
    <property type="entry name" value="ZF_C3H1"/>
    <property type="match status" value="1"/>
</dbReference>
<evidence type="ECO:0000256" key="5">
    <source>
        <dbReference type="ARBA" id="ARBA00022759"/>
    </source>
</evidence>
<dbReference type="GO" id="GO:0004521">
    <property type="term" value="F:RNA endonuclease activity"/>
    <property type="evidence" value="ECO:0007669"/>
    <property type="project" value="TreeGrafter"/>
</dbReference>
<evidence type="ECO:0000259" key="12">
    <source>
        <dbReference type="PROSITE" id="PS50103"/>
    </source>
</evidence>
<reference evidence="13" key="1">
    <citation type="submission" date="2023-06" db="EMBL/GenBank/DDBJ databases">
        <title>Male Hemibagrus guttatus genome.</title>
        <authorList>
            <person name="Bian C."/>
        </authorList>
    </citation>
    <scope>NUCLEOTIDE SEQUENCE</scope>
    <source>
        <strain evidence="13">Male_cb2023</strain>
        <tissue evidence="13">Muscle</tissue>
    </source>
</reference>
<dbReference type="InterPro" id="IPR000571">
    <property type="entry name" value="Znf_CCCH"/>
</dbReference>
<evidence type="ECO:0000256" key="7">
    <source>
        <dbReference type="ARBA" id="ARBA00022801"/>
    </source>
</evidence>
<dbReference type="PANTHER" id="PTHR12876">
    <property type="entry name" value="N4BP1-RELATED"/>
    <property type="match status" value="1"/>
</dbReference>
<comment type="caution">
    <text evidence="13">The sequence shown here is derived from an EMBL/GenBank/DDBJ whole genome shotgun (WGS) entry which is preliminary data.</text>
</comment>
<feature type="region of interest" description="Disordered" evidence="11">
    <location>
        <begin position="449"/>
        <end position="503"/>
    </location>
</feature>
<evidence type="ECO:0000256" key="6">
    <source>
        <dbReference type="ARBA" id="ARBA00022771"/>
    </source>
</evidence>
<dbReference type="GO" id="GO:0008270">
    <property type="term" value="F:zinc ion binding"/>
    <property type="evidence" value="ECO:0007669"/>
    <property type="project" value="UniProtKB-KW"/>
</dbReference>
<evidence type="ECO:0000313" key="13">
    <source>
        <dbReference type="EMBL" id="KAK3526624.1"/>
    </source>
</evidence>
<comment type="similarity">
    <text evidence="2">Belongs to the ZC3H12 family.</text>
</comment>
<dbReference type="GO" id="GO:0061158">
    <property type="term" value="P:3'-UTR-mediated mRNA destabilization"/>
    <property type="evidence" value="ECO:0007669"/>
    <property type="project" value="TreeGrafter"/>
</dbReference>
<dbReference type="GO" id="GO:0036464">
    <property type="term" value="C:cytoplasmic ribonucleoprotein granule"/>
    <property type="evidence" value="ECO:0007669"/>
    <property type="project" value="TreeGrafter"/>
</dbReference>
<evidence type="ECO:0000256" key="10">
    <source>
        <dbReference type="PROSITE-ProRule" id="PRU00723"/>
    </source>
</evidence>
<keyword evidence="14" id="KW-1185">Reference proteome</keyword>
<dbReference type="InterPro" id="IPR051101">
    <property type="entry name" value="ZC3H12/N4BP1_RNase_Reg"/>
</dbReference>
<dbReference type="Pfam" id="PF11977">
    <property type="entry name" value="RNase_Zc3h12a"/>
    <property type="match status" value="1"/>
</dbReference>
<keyword evidence="8 10" id="KW-0862">Zinc</keyword>
<dbReference type="EMBL" id="JAUCMX010000013">
    <property type="protein sequence ID" value="KAK3526624.1"/>
    <property type="molecule type" value="Genomic_DNA"/>
</dbReference>
<organism evidence="13 14">
    <name type="scientific">Hemibagrus guttatus</name>
    <dbReference type="NCBI Taxonomy" id="175788"/>
    <lineage>
        <taxon>Eukaryota</taxon>
        <taxon>Metazoa</taxon>
        <taxon>Chordata</taxon>
        <taxon>Craniata</taxon>
        <taxon>Vertebrata</taxon>
        <taxon>Euteleostomi</taxon>
        <taxon>Actinopterygii</taxon>
        <taxon>Neopterygii</taxon>
        <taxon>Teleostei</taxon>
        <taxon>Ostariophysi</taxon>
        <taxon>Siluriformes</taxon>
        <taxon>Bagridae</taxon>
        <taxon>Hemibagrus</taxon>
    </lineage>
</organism>
<dbReference type="GO" id="GO:0005634">
    <property type="term" value="C:nucleus"/>
    <property type="evidence" value="ECO:0007669"/>
    <property type="project" value="TreeGrafter"/>
</dbReference>
<feature type="domain" description="C3H1-type" evidence="12">
    <location>
        <begin position="315"/>
        <end position="340"/>
    </location>
</feature>
<evidence type="ECO:0000256" key="2">
    <source>
        <dbReference type="ARBA" id="ARBA00010922"/>
    </source>
</evidence>
<keyword evidence="5" id="KW-0255">Endonuclease</keyword>
<dbReference type="Gene3D" id="3.40.50.11980">
    <property type="match status" value="1"/>
</dbReference>
<protein>
    <recommendedName>
        <fullName evidence="12">C3H1-type domain-containing protein</fullName>
    </recommendedName>
</protein>
<dbReference type="Pfam" id="PF18561">
    <property type="entry name" value="Regnase_1_C"/>
    <property type="match status" value="1"/>
</dbReference>
<keyword evidence="4 10" id="KW-0479">Metal-binding</keyword>
<evidence type="ECO:0000256" key="4">
    <source>
        <dbReference type="ARBA" id="ARBA00022723"/>
    </source>
</evidence>
<dbReference type="CDD" id="cd18729">
    <property type="entry name" value="PIN_Zc3h12-like"/>
    <property type="match status" value="1"/>
</dbReference>
<dbReference type="InterPro" id="IPR021869">
    <property type="entry name" value="RNase_Zc3h12_NYN"/>
</dbReference>
<evidence type="ECO:0000256" key="3">
    <source>
        <dbReference type="ARBA" id="ARBA00022722"/>
    </source>
</evidence>
<dbReference type="GO" id="GO:0016787">
    <property type="term" value="F:hydrolase activity"/>
    <property type="evidence" value="ECO:0007669"/>
    <property type="project" value="UniProtKB-KW"/>
</dbReference>
<proteinExistence type="inferred from homology"/>
<feature type="region of interest" description="Disordered" evidence="11">
    <location>
        <begin position="385"/>
        <end position="437"/>
    </location>
</feature>
<evidence type="ECO:0000256" key="1">
    <source>
        <dbReference type="ARBA" id="ARBA00001946"/>
    </source>
</evidence>
<keyword evidence="6 10" id="KW-0863">Zinc-finger</keyword>
<keyword evidence="7" id="KW-0378">Hydrolase</keyword>
<dbReference type="Proteomes" id="UP001274896">
    <property type="component" value="Unassembled WGS sequence"/>
</dbReference>
<comment type="cofactor">
    <cofactor evidence="1">
        <name>Mg(2+)</name>
        <dbReference type="ChEBI" id="CHEBI:18420"/>
    </cofactor>
</comment>
<name>A0AAE0QMF6_9TELE</name>
<dbReference type="InterPro" id="IPR040546">
    <property type="entry name" value="Rege-1_UBA-like"/>
</dbReference>
<dbReference type="GO" id="GO:0003729">
    <property type="term" value="F:mRNA binding"/>
    <property type="evidence" value="ECO:0007669"/>
    <property type="project" value="TreeGrafter"/>
</dbReference>
<dbReference type="FunFam" id="3.40.50.11980:FF:000001">
    <property type="entry name" value="ZC3H12A isoform 1"/>
    <property type="match status" value="1"/>
</dbReference>
<feature type="compositionally biased region" description="Low complexity" evidence="11">
    <location>
        <begin position="477"/>
        <end position="487"/>
    </location>
</feature>
<evidence type="ECO:0000256" key="11">
    <source>
        <dbReference type="SAM" id="MobiDB-lite"/>
    </source>
</evidence>
<dbReference type="Pfam" id="PF18039">
    <property type="entry name" value="UBA_6"/>
    <property type="match status" value="1"/>
</dbReference>
<evidence type="ECO:0000313" key="14">
    <source>
        <dbReference type="Proteomes" id="UP001274896"/>
    </source>
</evidence>
<feature type="zinc finger region" description="C3H1-type" evidence="10">
    <location>
        <begin position="315"/>
        <end position="340"/>
    </location>
</feature>
<feature type="region of interest" description="Disordered" evidence="11">
    <location>
        <begin position="116"/>
        <end position="150"/>
    </location>
</feature>
<accession>A0AAE0QMF6</accession>
<dbReference type="InterPro" id="IPR040757">
    <property type="entry name" value="Regnase_1/ZC3H12_C"/>
</dbReference>
<evidence type="ECO:0000256" key="9">
    <source>
        <dbReference type="ARBA" id="ARBA00022842"/>
    </source>
</evidence>
<keyword evidence="3" id="KW-0540">Nuclease</keyword>
<gene>
    <name evidence="13" type="ORF">QTP70_030781</name>
</gene>
<dbReference type="PANTHER" id="PTHR12876:SF10">
    <property type="entry name" value="ENDORIBONUCLEASE ZC3H12A"/>
    <property type="match status" value="1"/>
</dbReference>
<dbReference type="AlphaFoldDB" id="A0AAE0QMF6"/>
<sequence length="623" mass="70581">MSIGVSLTPTAFTPVLDTYLWPDYCSTVRMSSFVHADSHTWMFSFCPSKLCRMEQNQPEEQADLSPEFQPQLELFRKLGFSDAQVRAVLHKLGLDTDTNQILGELIQVRAAETDSSVSPPALVPHGERQRKNHSVSAQPAEQEDAAQDEDALKPIVIDGSNVAMSHGNKEVFSCLGIQLAVNYFLDRGHTDVTVFVPSWRREQPRPDVPITDQQILRELERKKILVFTPSRRVAGKRVVCYDDRFIVKLAYDVDGIIVSNDTYRDLQGEKPEWKRFIEERLLMYSFVNDKFMLPDDPLGRHGPTLENFLRKTPRATKKLPCPYGKKCTYGIKCKFSHPERGKQSQRSLADELREKAKMPAFPQKPSLAGQNHSQGASLEEVMEQKLTLSQSGPLKKTHTSENMLVVKTIPQSTSRKSPSKQDRSSQYSPANPDCISASSQEYLDSGLGSYECHSGGEQRMSKNPSNGRYRHPPTCTQSLNQSSLQSNPSYHPHHMSIGASQNPSNMPYTYPQYHSYGKAPYPPGNFHQYSVLHEYHHRSMPPPQNGYWSEPYNHFGHVPPGRVQGDGAHWNHPMPEREQVRKKLLAVFNSCLVDRAMEMFPNLMDPQKLAVEIINLQSYEGVL</sequence>
<keyword evidence="9" id="KW-0460">Magnesium</keyword>
<evidence type="ECO:0000256" key="8">
    <source>
        <dbReference type="ARBA" id="ARBA00022833"/>
    </source>
</evidence>